<proteinExistence type="predicted"/>
<dbReference type="GO" id="GO:0004366">
    <property type="term" value="F:glycerol-3-phosphate O-acyltransferase activity"/>
    <property type="evidence" value="ECO:0007669"/>
    <property type="project" value="TreeGrafter"/>
</dbReference>
<comment type="caution">
    <text evidence="7">The sequence shown here is derived from an EMBL/GenBank/DDBJ whole genome shotgun (WGS) entry which is preliminary data.</text>
</comment>
<evidence type="ECO:0000256" key="6">
    <source>
        <dbReference type="ARBA" id="ARBA00023315"/>
    </source>
</evidence>
<protein>
    <submittedName>
        <fullName evidence="7">Uncharacterized protein</fullName>
    </submittedName>
</protein>
<gene>
    <name evidence="7" type="ORF">CAUJ_LOCUS4671</name>
</gene>
<evidence type="ECO:0000256" key="5">
    <source>
        <dbReference type="ARBA" id="ARBA00023136"/>
    </source>
</evidence>
<name>A0A8S1H092_9PELO</name>
<dbReference type="PANTHER" id="PTHR23063">
    <property type="entry name" value="PHOSPHOLIPID ACYLTRANSFERASE"/>
    <property type="match status" value="1"/>
</dbReference>
<evidence type="ECO:0000313" key="8">
    <source>
        <dbReference type="Proteomes" id="UP000835052"/>
    </source>
</evidence>
<keyword evidence="8" id="KW-1185">Reference proteome</keyword>
<dbReference type="PANTHER" id="PTHR23063:SF53">
    <property type="entry name" value="PHOSPHOLIPID_GLYCEROL ACYLTRANSFERASE DOMAIN-CONTAINING PROTEIN"/>
    <property type="match status" value="1"/>
</dbReference>
<dbReference type="AlphaFoldDB" id="A0A8S1H092"/>
<dbReference type="Proteomes" id="UP000835052">
    <property type="component" value="Unassembled WGS sequence"/>
</dbReference>
<keyword evidence="3" id="KW-1133">Transmembrane helix</keyword>
<dbReference type="OrthoDB" id="10051137at2759"/>
<reference evidence="7" key="1">
    <citation type="submission" date="2020-10" db="EMBL/GenBank/DDBJ databases">
        <authorList>
            <person name="Kikuchi T."/>
        </authorList>
    </citation>
    <scope>NUCLEOTIDE SEQUENCE</scope>
    <source>
        <strain evidence="7">NKZ352</strain>
    </source>
</reference>
<accession>A0A8S1H092</accession>
<organism evidence="7 8">
    <name type="scientific">Caenorhabditis auriculariae</name>
    <dbReference type="NCBI Taxonomy" id="2777116"/>
    <lineage>
        <taxon>Eukaryota</taxon>
        <taxon>Metazoa</taxon>
        <taxon>Ecdysozoa</taxon>
        <taxon>Nematoda</taxon>
        <taxon>Chromadorea</taxon>
        <taxon>Rhabditida</taxon>
        <taxon>Rhabditina</taxon>
        <taxon>Rhabditomorpha</taxon>
        <taxon>Rhabditoidea</taxon>
        <taxon>Rhabditidae</taxon>
        <taxon>Peloderinae</taxon>
        <taxon>Caenorhabditis</taxon>
    </lineage>
</organism>
<dbReference type="EMBL" id="CAJGYM010000009">
    <property type="protein sequence ID" value="CAD6188752.1"/>
    <property type="molecule type" value="Genomic_DNA"/>
</dbReference>
<dbReference type="GO" id="GO:0019432">
    <property type="term" value="P:triglyceride biosynthetic process"/>
    <property type="evidence" value="ECO:0007669"/>
    <property type="project" value="TreeGrafter"/>
</dbReference>
<keyword evidence="2" id="KW-0812">Transmembrane</keyword>
<evidence type="ECO:0000256" key="4">
    <source>
        <dbReference type="ARBA" id="ARBA00023098"/>
    </source>
</evidence>
<evidence type="ECO:0000256" key="3">
    <source>
        <dbReference type="ARBA" id="ARBA00022989"/>
    </source>
</evidence>
<evidence type="ECO:0000256" key="2">
    <source>
        <dbReference type="ARBA" id="ARBA00022692"/>
    </source>
</evidence>
<sequence>MKYDSRLTDAFWNSSEQSYGRYLWDMMTSWAIICDVWYLPAMTKEAREDAICFARRVKRGIAKKGGLVDLEWDGALKRERVSSKLVALQQKLYYDRLARTTTINALPEESQSEFLEIMQSISEEDRNELMKHIDEEDEDEDIIRKISDLRPRFSISDQGSVQNSVSE</sequence>
<keyword evidence="5" id="KW-0472">Membrane</keyword>
<keyword evidence="6" id="KW-0012">Acyltransferase</keyword>
<keyword evidence="1" id="KW-0808">Transferase</keyword>
<evidence type="ECO:0000313" key="7">
    <source>
        <dbReference type="EMBL" id="CAD6188752.1"/>
    </source>
</evidence>
<evidence type="ECO:0000256" key="1">
    <source>
        <dbReference type="ARBA" id="ARBA00022679"/>
    </source>
</evidence>
<keyword evidence="4" id="KW-0443">Lipid metabolism</keyword>
<dbReference type="GO" id="GO:0005783">
    <property type="term" value="C:endoplasmic reticulum"/>
    <property type="evidence" value="ECO:0007669"/>
    <property type="project" value="TreeGrafter"/>
</dbReference>